<proteinExistence type="predicted"/>
<evidence type="ECO:0000313" key="4">
    <source>
        <dbReference type="Proteomes" id="UP000253426"/>
    </source>
</evidence>
<dbReference type="PANTHER" id="PTHR38773:SF1">
    <property type="entry name" value="PROTEIN SPRT"/>
    <property type="match status" value="1"/>
</dbReference>
<dbReference type="SMART" id="SM00731">
    <property type="entry name" value="SprT"/>
    <property type="match status" value="1"/>
</dbReference>
<evidence type="ECO:0000313" key="3">
    <source>
        <dbReference type="EMBL" id="RBP37773.1"/>
    </source>
</evidence>
<dbReference type="OrthoDB" id="267364at2"/>
<sequence length="240" mass="27880">MERESPSAVRQLWFSFLESVKTRLPARREARTLPILKQHLQEPPVVDADVSGNVEAEEEQEQEAGISMSPERRGRDAVLEKQARDWLDRLGLHEGAMKLRVEWNRKLRSTAGYAKWPMWKVELNPLLAEFPGQVDRTLKHELAHLIAYARAGRKRIDPHGKEWRKACADLGIPDESARHTLPLPRSKQTRNFTYQCPSCQVKVERVRKFQRHTACLACCRQHNHGRYDARFQFTLIGKKD</sequence>
<dbReference type="PANTHER" id="PTHR38773">
    <property type="entry name" value="PROTEIN SPRT"/>
    <property type="match status" value="1"/>
</dbReference>
<feature type="region of interest" description="Disordered" evidence="1">
    <location>
        <begin position="54"/>
        <end position="75"/>
    </location>
</feature>
<name>A0A366H6Y8_9BACT</name>
<gene>
    <name evidence="3" type="ORF">DES53_113156</name>
</gene>
<dbReference type="Proteomes" id="UP000253426">
    <property type="component" value="Unassembled WGS sequence"/>
</dbReference>
<evidence type="ECO:0000256" key="1">
    <source>
        <dbReference type="SAM" id="MobiDB-lite"/>
    </source>
</evidence>
<dbReference type="Pfam" id="PF10263">
    <property type="entry name" value="SprT-like"/>
    <property type="match status" value="1"/>
</dbReference>
<feature type="domain" description="SprT-like" evidence="2">
    <location>
        <begin position="76"/>
        <end position="225"/>
    </location>
</feature>
<reference evidence="3 4" key="1">
    <citation type="submission" date="2018-06" db="EMBL/GenBank/DDBJ databases">
        <title>Genomic Encyclopedia of Type Strains, Phase IV (KMG-IV): sequencing the most valuable type-strain genomes for metagenomic binning, comparative biology and taxonomic classification.</title>
        <authorList>
            <person name="Goeker M."/>
        </authorList>
    </citation>
    <scope>NUCLEOTIDE SEQUENCE [LARGE SCALE GENOMIC DNA]</scope>
    <source>
        <strain evidence="3 4">DSM 25532</strain>
    </source>
</reference>
<keyword evidence="4" id="KW-1185">Reference proteome</keyword>
<dbReference type="EMBL" id="QNRR01000013">
    <property type="protein sequence ID" value="RBP37773.1"/>
    <property type="molecule type" value="Genomic_DNA"/>
</dbReference>
<dbReference type="InterPro" id="IPR006640">
    <property type="entry name" value="SprT-like_domain"/>
</dbReference>
<protein>
    <submittedName>
        <fullName evidence="3">SprT-like family protein</fullName>
    </submittedName>
</protein>
<organism evidence="3 4">
    <name type="scientific">Roseimicrobium gellanilyticum</name>
    <dbReference type="NCBI Taxonomy" id="748857"/>
    <lineage>
        <taxon>Bacteria</taxon>
        <taxon>Pseudomonadati</taxon>
        <taxon>Verrucomicrobiota</taxon>
        <taxon>Verrucomicrobiia</taxon>
        <taxon>Verrucomicrobiales</taxon>
        <taxon>Verrucomicrobiaceae</taxon>
        <taxon>Roseimicrobium</taxon>
    </lineage>
</organism>
<dbReference type="GO" id="GO:0006950">
    <property type="term" value="P:response to stress"/>
    <property type="evidence" value="ECO:0007669"/>
    <property type="project" value="UniProtKB-ARBA"/>
</dbReference>
<dbReference type="AlphaFoldDB" id="A0A366H6Y8"/>
<comment type="caution">
    <text evidence="3">The sequence shown here is derived from an EMBL/GenBank/DDBJ whole genome shotgun (WGS) entry which is preliminary data.</text>
</comment>
<evidence type="ECO:0000259" key="2">
    <source>
        <dbReference type="SMART" id="SM00731"/>
    </source>
</evidence>
<accession>A0A366H6Y8</accession>